<sequence>MSPFLIGTLNKEIITLMANISLTSLYLTHPTVQHHPTPKHVLHLTHPTVQHHPTHPFYPPLPLPFPYHCIPSSLFYLIISLSTPLLPPLVSTLHIWASL</sequence>
<organism evidence="1">
    <name type="scientific">Cacopsylla melanoneura</name>
    <dbReference type="NCBI Taxonomy" id="428564"/>
    <lineage>
        <taxon>Eukaryota</taxon>
        <taxon>Metazoa</taxon>
        <taxon>Ecdysozoa</taxon>
        <taxon>Arthropoda</taxon>
        <taxon>Hexapoda</taxon>
        <taxon>Insecta</taxon>
        <taxon>Pterygota</taxon>
        <taxon>Neoptera</taxon>
        <taxon>Paraneoptera</taxon>
        <taxon>Hemiptera</taxon>
        <taxon>Sternorrhyncha</taxon>
        <taxon>Psylloidea</taxon>
        <taxon>Psyllidae</taxon>
        <taxon>Psyllinae</taxon>
        <taxon>Cacopsylla</taxon>
    </lineage>
</organism>
<accession>A0A8D8ZEL1</accession>
<dbReference type="EMBL" id="HBUF01473713">
    <property type="protein sequence ID" value="CAG6744726.1"/>
    <property type="molecule type" value="Transcribed_RNA"/>
</dbReference>
<proteinExistence type="predicted"/>
<protein>
    <submittedName>
        <fullName evidence="1">Uncharacterized protein</fullName>
    </submittedName>
</protein>
<dbReference type="AlphaFoldDB" id="A0A8D8ZEL1"/>
<name>A0A8D8ZEL1_9HEMI</name>
<reference evidence="1" key="1">
    <citation type="submission" date="2021-05" db="EMBL/GenBank/DDBJ databases">
        <authorList>
            <person name="Alioto T."/>
            <person name="Alioto T."/>
            <person name="Gomez Garrido J."/>
        </authorList>
    </citation>
    <scope>NUCLEOTIDE SEQUENCE</scope>
</reference>
<evidence type="ECO:0000313" key="1">
    <source>
        <dbReference type="EMBL" id="CAG6744726.1"/>
    </source>
</evidence>